<proteinExistence type="predicted"/>
<dbReference type="PANTHER" id="PTHR11439:SF517">
    <property type="entry name" value="CYSTEINE-RICH RLK (RECEPTOR-LIKE PROTEIN KINASE) 8"/>
    <property type="match status" value="1"/>
</dbReference>
<dbReference type="InterPro" id="IPR025724">
    <property type="entry name" value="GAG-pre-integrase_dom"/>
</dbReference>
<dbReference type="Pfam" id="PF13976">
    <property type="entry name" value="gag_pre-integrs"/>
    <property type="match status" value="1"/>
</dbReference>
<feature type="compositionally biased region" description="Basic and acidic residues" evidence="2">
    <location>
        <begin position="151"/>
        <end position="166"/>
    </location>
</feature>
<dbReference type="InterPro" id="IPR043502">
    <property type="entry name" value="DNA/RNA_pol_sf"/>
</dbReference>
<name>A0A6A3CMK5_HIBSY</name>
<keyword evidence="1" id="KW-0378">Hydrolase</keyword>
<dbReference type="Pfam" id="PF25597">
    <property type="entry name" value="SH3_retrovirus"/>
    <property type="match status" value="1"/>
</dbReference>
<dbReference type="GO" id="GO:0015074">
    <property type="term" value="P:DNA integration"/>
    <property type="evidence" value="ECO:0007669"/>
    <property type="project" value="InterPro"/>
</dbReference>
<dbReference type="InterPro" id="IPR054722">
    <property type="entry name" value="PolX-like_BBD"/>
</dbReference>
<dbReference type="PANTHER" id="PTHR11439">
    <property type="entry name" value="GAG-POL-RELATED RETROTRANSPOSON"/>
    <property type="match status" value="1"/>
</dbReference>
<organism evidence="4 5">
    <name type="scientific">Hibiscus syriacus</name>
    <name type="common">Rose of Sharon</name>
    <dbReference type="NCBI Taxonomy" id="106335"/>
    <lineage>
        <taxon>Eukaryota</taxon>
        <taxon>Viridiplantae</taxon>
        <taxon>Streptophyta</taxon>
        <taxon>Embryophyta</taxon>
        <taxon>Tracheophyta</taxon>
        <taxon>Spermatophyta</taxon>
        <taxon>Magnoliopsida</taxon>
        <taxon>eudicotyledons</taxon>
        <taxon>Gunneridae</taxon>
        <taxon>Pentapetalae</taxon>
        <taxon>rosids</taxon>
        <taxon>malvids</taxon>
        <taxon>Malvales</taxon>
        <taxon>Malvaceae</taxon>
        <taxon>Malvoideae</taxon>
        <taxon>Hibiscus</taxon>
    </lineage>
</organism>
<evidence type="ECO:0000259" key="3">
    <source>
        <dbReference type="PROSITE" id="PS50994"/>
    </source>
</evidence>
<keyword evidence="5" id="KW-1185">Reference proteome</keyword>
<sequence>MANGMAPFQVPTLNNNNYDNWSIKMKALLGSQDVWDIIEKGYNEIMDDDVFVTLTPDQNPSSSKETWEKLQISYKGSEQVKKVRLQTLRDLEEMTIEQLQGSLQAYEEKHKKKHEFTEQLLKLQLKDMHESQRNDRNQRGQGRGRGHGRGGSRECRAPNNKIEEKANYVEEKTDGKETLLLARKETDGGQANSWYLDSGASNHMCGRKDMFVELYESVSGNVSFGDDSTIAVKGRGQLVEKGYDIHMNNYNISIKDDKNNFIAKVPMSKNRMFLINIQNDVAKCLKACYKDASWLWHIRFGHLNFGGLELLSKKEMVKGLPRINHPDQLCEGFLAGKQFRKSFPKESETRAKKPLELIHTDKSEVFEVFKKFKAAVERESGRKIKVMRSDRGGEITSREFQEFCEANGIRRPMTVPRSPQQNGVAERKNRTILDMARSMLKSKKLPKEFWAEAVACAVYLTNRSPTRNVWGKTPQEAWSGRKPEISHLRTFGSIAHVHVPDERRTKLDDKSESFIFIGYDANSKGYKLYNPNNKKFVISRDVVFNEEGEWYFNSHTDDFNFFPQFEEDEQTMREQLDESQQELATPPTSPTSTTQGDSSSSSGSQNERVMQRTRSLRDLYEVTERQDNLTLFCLFADCEPVSFQEAIQEKKWRDAMDEEIKAIEKNDTWELTSLPKGHKAICVKWVYKTKQNAKGEIERHKARLVAKGYSQKAGIDYDEVFAPVARLETIRLIISLAAQNKWKIQQMDVKSAFLNGVLEEEVYIQQSSGYEVKGHEDKNGFNKCPYEHALYIKIKDEDILIVCLYVDDLIFTESNPSMFNEFKDVMMKEFEMTDMGLMAYYLGIEVKQQNDGIFISQESYAKEILKKFKMENCKPISTPAEYGIKMTKHEEGESVDPTFFKSLVGSLRYLTYTRPDILHAVGLVSRYMESPTTTHFKAAKRILRYLKGTIDFGLFYSVSNDYKLVGYSDSDWGGDIDNRRSTTGFVFFMGDIAFTWMSKKQPIVTLSTCEAEYVATTSCVCHAIWLRNLLKEIGLIQEEPTKVCVDNKSAIALAKNPVFHDRSKHIDIRYHYIRECVARKDVEVEYMKSQDQVADIFTKPLTSEDFLRLRNLLGVTRSSLRGGVGS</sequence>
<feature type="compositionally biased region" description="Basic and acidic residues" evidence="2">
    <location>
        <begin position="128"/>
        <end position="138"/>
    </location>
</feature>
<dbReference type="CDD" id="cd09272">
    <property type="entry name" value="RNase_HI_RT_Ty1"/>
    <property type="match status" value="1"/>
</dbReference>
<gene>
    <name evidence="4" type="ORF">F3Y22_tig00004355pilonHSYRG00008</name>
</gene>
<dbReference type="InterPro" id="IPR036397">
    <property type="entry name" value="RNaseH_sf"/>
</dbReference>
<feature type="region of interest" description="Disordered" evidence="2">
    <location>
        <begin position="570"/>
        <end position="610"/>
    </location>
</feature>
<dbReference type="GO" id="GO:0003676">
    <property type="term" value="F:nucleic acid binding"/>
    <property type="evidence" value="ECO:0007669"/>
    <property type="project" value="InterPro"/>
</dbReference>
<evidence type="ECO:0000313" key="4">
    <source>
        <dbReference type="EMBL" id="KAE8728448.1"/>
    </source>
</evidence>
<reference evidence="4" key="1">
    <citation type="submission" date="2019-09" db="EMBL/GenBank/DDBJ databases">
        <title>Draft genome information of white flower Hibiscus syriacus.</title>
        <authorList>
            <person name="Kim Y.-M."/>
        </authorList>
    </citation>
    <scope>NUCLEOTIDE SEQUENCE [LARGE SCALE GENOMIC DNA]</scope>
    <source>
        <strain evidence="4">YM2019G1</strain>
    </source>
</reference>
<keyword evidence="1" id="KW-0645">Protease</keyword>
<dbReference type="PROSITE" id="PS50994">
    <property type="entry name" value="INTEGRASE"/>
    <property type="match status" value="1"/>
</dbReference>
<dbReference type="AlphaFoldDB" id="A0A6A3CMK5"/>
<keyword evidence="1" id="KW-0064">Aspartyl protease</keyword>
<dbReference type="GO" id="GO:0004190">
    <property type="term" value="F:aspartic-type endopeptidase activity"/>
    <property type="evidence" value="ECO:0007669"/>
    <property type="project" value="UniProtKB-KW"/>
</dbReference>
<dbReference type="Pfam" id="PF07727">
    <property type="entry name" value="RVT_2"/>
    <property type="match status" value="1"/>
</dbReference>
<feature type="region of interest" description="Disordered" evidence="2">
    <location>
        <begin position="128"/>
        <end position="166"/>
    </location>
</feature>
<feature type="compositionally biased region" description="Low complexity" evidence="2">
    <location>
        <begin position="590"/>
        <end position="605"/>
    </location>
</feature>
<dbReference type="InterPro" id="IPR025314">
    <property type="entry name" value="DUF4219"/>
</dbReference>
<comment type="caution">
    <text evidence="4">The sequence shown here is derived from an EMBL/GenBank/DDBJ whole genome shotgun (WGS) entry which is preliminary data.</text>
</comment>
<dbReference type="Pfam" id="PF13961">
    <property type="entry name" value="DUF4219"/>
    <property type="match status" value="1"/>
</dbReference>
<protein>
    <recommendedName>
        <fullName evidence="3">Integrase catalytic domain-containing protein</fullName>
    </recommendedName>
</protein>
<dbReference type="SUPFAM" id="SSF56672">
    <property type="entry name" value="DNA/RNA polymerases"/>
    <property type="match status" value="1"/>
</dbReference>
<dbReference type="InterPro" id="IPR013103">
    <property type="entry name" value="RVT_2"/>
</dbReference>
<dbReference type="InterPro" id="IPR012337">
    <property type="entry name" value="RNaseH-like_sf"/>
</dbReference>
<dbReference type="Proteomes" id="UP000436088">
    <property type="component" value="Unassembled WGS sequence"/>
</dbReference>
<accession>A0A6A3CMK5</accession>
<dbReference type="SUPFAM" id="SSF53098">
    <property type="entry name" value="Ribonuclease H-like"/>
    <property type="match status" value="1"/>
</dbReference>
<feature type="domain" description="Integrase catalytic" evidence="3">
    <location>
        <begin position="364"/>
        <end position="482"/>
    </location>
</feature>
<evidence type="ECO:0000256" key="2">
    <source>
        <dbReference type="SAM" id="MobiDB-lite"/>
    </source>
</evidence>
<dbReference type="Gene3D" id="3.30.420.10">
    <property type="entry name" value="Ribonuclease H-like superfamily/Ribonuclease H"/>
    <property type="match status" value="1"/>
</dbReference>
<evidence type="ECO:0000256" key="1">
    <source>
        <dbReference type="ARBA" id="ARBA00022750"/>
    </source>
</evidence>
<dbReference type="Pfam" id="PF22936">
    <property type="entry name" value="Pol_BBD"/>
    <property type="match status" value="1"/>
</dbReference>
<evidence type="ECO:0000313" key="5">
    <source>
        <dbReference type="Proteomes" id="UP000436088"/>
    </source>
</evidence>
<dbReference type="InterPro" id="IPR057670">
    <property type="entry name" value="SH3_retrovirus"/>
</dbReference>
<dbReference type="InterPro" id="IPR001584">
    <property type="entry name" value="Integrase_cat-core"/>
</dbReference>
<dbReference type="EMBL" id="VEPZ02000260">
    <property type="protein sequence ID" value="KAE8728448.1"/>
    <property type="molecule type" value="Genomic_DNA"/>
</dbReference>